<comment type="similarity">
    <text evidence="2">Belongs to the oxygen-dependent FAD-linked oxidoreductase family.</text>
</comment>
<dbReference type="RefSeq" id="WP_274232122.1">
    <property type="nucleotide sequence ID" value="NZ_BAABHQ010000015.1"/>
</dbReference>
<dbReference type="InterPro" id="IPR016167">
    <property type="entry name" value="FAD-bd_PCMH_sub1"/>
</dbReference>
<comment type="caution">
    <text evidence="7">The sequence shown here is derived from an EMBL/GenBank/DDBJ whole genome shotgun (WGS) entry which is preliminary data.</text>
</comment>
<evidence type="ECO:0000256" key="5">
    <source>
        <dbReference type="ARBA" id="ARBA00023002"/>
    </source>
</evidence>
<dbReference type="PROSITE" id="PS51387">
    <property type="entry name" value="FAD_PCMH"/>
    <property type="match status" value="1"/>
</dbReference>
<gene>
    <name evidence="7" type="ORF">GCM10023203_45210</name>
</gene>
<protein>
    <submittedName>
        <fullName evidence="7">FAD-binding oxidoreductase</fullName>
    </submittedName>
</protein>
<dbReference type="EMBL" id="BAABHQ010000015">
    <property type="protein sequence ID" value="GAA4887318.1"/>
    <property type="molecule type" value="Genomic_DNA"/>
</dbReference>
<keyword evidence="8" id="KW-1185">Reference proteome</keyword>
<comment type="cofactor">
    <cofactor evidence="1">
        <name>FAD</name>
        <dbReference type="ChEBI" id="CHEBI:57692"/>
    </cofactor>
</comment>
<dbReference type="Pfam" id="PF01565">
    <property type="entry name" value="FAD_binding_4"/>
    <property type="match status" value="1"/>
</dbReference>
<proteinExistence type="inferred from homology"/>
<evidence type="ECO:0000259" key="6">
    <source>
        <dbReference type="PROSITE" id="PS51387"/>
    </source>
</evidence>
<sequence>MTQIMSRFDDLRAALAGTVVTPDDPGYDEARQVWNGEFDRRPAVIAYCESAEDVARAVAFAREAPLEISVRSGGAHSGSGMSVGDAGIVIDLSRMNDVVVDPVARRAVVGGGALLREVDAATQAHGLAVPTGEIGHTGFAGLSLGGGMGWLTRLHGLSLDNFLAVQVVLADGSIVRAAPDENPDLFWALRGGGGNFGIATSIEIALHEVGPQVELGLIFYAMEDAADALRVAREVIADLPPDVAFQVVALNAPPEPFVPLEHHGRLGFALCVVGFGGEASHRPVVDRVRDALPPPLFELVTPMPYTALQQMFDEAFAWGSHGYVKALYLEEFTDEAIDVIVTRTAGTASGRSSVHFYVLSGAYCAVADDATAFGGGRTPRLCVFVVGLASDSTVLADERVWVRGFYDAIAPHALGRGAYVNELMADDVHRVPASYGDKYARLQQIKAQYDPENVFHRNTNILPTP</sequence>
<dbReference type="InterPro" id="IPR012951">
    <property type="entry name" value="BBE"/>
</dbReference>
<evidence type="ECO:0000256" key="4">
    <source>
        <dbReference type="ARBA" id="ARBA00022827"/>
    </source>
</evidence>
<evidence type="ECO:0000256" key="3">
    <source>
        <dbReference type="ARBA" id="ARBA00022630"/>
    </source>
</evidence>
<dbReference type="InterPro" id="IPR006094">
    <property type="entry name" value="Oxid_FAD_bind_N"/>
</dbReference>
<dbReference type="InterPro" id="IPR050416">
    <property type="entry name" value="FAD-linked_Oxidoreductase"/>
</dbReference>
<dbReference type="PANTHER" id="PTHR42973:SF39">
    <property type="entry name" value="FAD-BINDING PCMH-TYPE DOMAIN-CONTAINING PROTEIN"/>
    <property type="match status" value="1"/>
</dbReference>
<keyword evidence="3" id="KW-0285">Flavoprotein</keyword>
<reference evidence="8" key="1">
    <citation type="journal article" date="2019" name="Int. J. Syst. Evol. Microbiol.">
        <title>The Global Catalogue of Microorganisms (GCM) 10K type strain sequencing project: providing services to taxonomists for standard genome sequencing and annotation.</title>
        <authorList>
            <consortium name="The Broad Institute Genomics Platform"/>
            <consortium name="The Broad Institute Genome Sequencing Center for Infectious Disease"/>
            <person name="Wu L."/>
            <person name="Ma J."/>
        </authorList>
    </citation>
    <scope>NUCLEOTIDE SEQUENCE [LARGE SCALE GENOMIC DNA]</scope>
    <source>
        <strain evidence="8">JCM 17983</strain>
    </source>
</reference>
<name>A0ABP9F0Y7_9PSEU</name>
<feature type="domain" description="FAD-binding PCMH-type" evidence="6">
    <location>
        <begin position="38"/>
        <end position="209"/>
    </location>
</feature>
<dbReference type="SUPFAM" id="SSF56176">
    <property type="entry name" value="FAD-binding/transporter-associated domain-like"/>
    <property type="match status" value="1"/>
</dbReference>
<accession>A0ABP9F0Y7</accession>
<evidence type="ECO:0000313" key="8">
    <source>
        <dbReference type="Proteomes" id="UP001500457"/>
    </source>
</evidence>
<dbReference type="Proteomes" id="UP001500457">
    <property type="component" value="Unassembled WGS sequence"/>
</dbReference>
<evidence type="ECO:0000256" key="2">
    <source>
        <dbReference type="ARBA" id="ARBA00005466"/>
    </source>
</evidence>
<dbReference type="Gene3D" id="3.30.43.10">
    <property type="entry name" value="Uridine Diphospho-n-acetylenolpyruvylglucosamine Reductase, domain 2"/>
    <property type="match status" value="1"/>
</dbReference>
<dbReference type="Gene3D" id="3.30.465.10">
    <property type="match status" value="1"/>
</dbReference>
<dbReference type="Pfam" id="PF08031">
    <property type="entry name" value="BBE"/>
    <property type="match status" value="1"/>
</dbReference>
<evidence type="ECO:0000313" key="7">
    <source>
        <dbReference type="EMBL" id="GAA4887318.1"/>
    </source>
</evidence>
<dbReference type="Gene3D" id="3.40.462.20">
    <property type="match status" value="1"/>
</dbReference>
<dbReference type="InterPro" id="IPR016166">
    <property type="entry name" value="FAD-bd_PCMH"/>
</dbReference>
<keyword evidence="5" id="KW-0560">Oxidoreductase</keyword>
<dbReference type="InterPro" id="IPR036318">
    <property type="entry name" value="FAD-bd_PCMH-like_sf"/>
</dbReference>
<dbReference type="InterPro" id="IPR016169">
    <property type="entry name" value="FAD-bd_PCMH_sub2"/>
</dbReference>
<keyword evidence="4" id="KW-0274">FAD</keyword>
<organism evidence="7 8">
    <name type="scientific">Actinomycetospora straminea</name>
    <dbReference type="NCBI Taxonomy" id="663607"/>
    <lineage>
        <taxon>Bacteria</taxon>
        <taxon>Bacillati</taxon>
        <taxon>Actinomycetota</taxon>
        <taxon>Actinomycetes</taxon>
        <taxon>Pseudonocardiales</taxon>
        <taxon>Pseudonocardiaceae</taxon>
        <taxon>Actinomycetospora</taxon>
    </lineage>
</organism>
<dbReference type="PANTHER" id="PTHR42973">
    <property type="entry name" value="BINDING OXIDOREDUCTASE, PUTATIVE (AFU_ORTHOLOGUE AFUA_1G17690)-RELATED"/>
    <property type="match status" value="1"/>
</dbReference>
<evidence type="ECO:0000256" key="1">
    <source>
        <dbReference type="ARBA" id="ARBA00001974"/>
    </source>
</evidence>